<dbReference type="SUPFAM" id="SSF55545">
    <property type="entry name" value="beta-N-acetylhexosaminidase-like domain"/>
    <property type="match status" value="1"/>
</dbReference>
<evidence type="ECO:0000259" key="4">
    <source>
        <dbReference type="Pfam" id="PF17829"/>
    </source>
</evidence>
<dbReference type="Gene3D" id="1.20.58.2150">
    <property type="match status" value="1"/>
</dbReference>
<dbReference type="AlphaFoldDB" id="A0A927FC61"/>
<dbReference type="InterPro" id="IPR005154">
    <property type="entry name" value="Glyco_hydro_67_aGlcAse_N"/>
</dbReference>
<dbReference type="Pfam" id="PF17829">
    <property type="entry name" value="GH115_C"/>
    <property type="match status" value="1"/>
</dbReference>
<dbReference type="GO" id="GO:0045493">
    <property type="term" value="P:xylan catabolic process"/>
    <property type="evidence" value="ECO:0007669"/>
    <property type="project" value="InterPro"/>
</dbReference>
<keyword evidence="6" id="KW-1185">Reference proteome</keyword>
<dbReference type="Pfam" id="PF03648">
    <property type="entry name" value="Glyco_hydro_67N"/>
    <property type="match status" value="1"/>
</dbReference>
<dbReference type="Gene3D" id="3.30.379.10">
    <property type="entry name" value="Chitobiase/beta-hexosaminidase domain 2-like"/>
    <property type="match status" value="1"/>
</dbReference>
<keyword evidence="2" id="KW-0732">Signal</keyword>
<gene>
    <name evidence="5" type="ORF">IEN85_23155</name>
</gene>
<comment type="caution">
    <text evidence="5">The sequence shown here is derived from an EMBL/GenBank/DDBJ whole genome shotgun (WGS) entry which is preliminary data.</text>
</comment>
<dbReference type="Pfam" id="PF15979">
    <property type="entry name" value="Glyco_hydro_115"/>
    <property type="match status" value="1"/>
</dbReference>
<feature type="domain" description="Gylcosyl hydrolase 115 C-terminal" evidence="4">
    <location>
        <begin position="715"/>
        <end position="873"/>
    </location>
</feature>
<organism evidence="5 6">
    <name type="scientific">Pelagicoccus enzymogenes</name>
    <dbReference type="NCBI Taxonomy" id="2773457"/>
    <lineage>
        <taxon>Bacteria</taxon>
        <taxon>Pseudomonadati</taxon>
        <taxon>Verrucomicrobiota</taxon>
        <taxon>Opitutia</taxon>
        <taxon>Puniceicoccales</taxon>
        <taxon>Pelagicoccaceae</taxon>
        <taxon>Pelagicoccus</taxon>
    </lineage>
</organism>
<dbReference type="PANTHER" id="PTHR37842:SF2">
    <property type="entry name" value="GYLCOSYL HYDROLASE 115 C-TERMINAL DOMAIN-CONTAINING PROTEIN"/>
    <property type="match status" value="1"/>
</dbReference>
<evidence type="ECO:0000256" key="2">
    <source>
        <dbReference type="SAM" id="SignalP"/>
    </source>
</evidence>
<dbReference type="PANTHER" id="PTHR37842">
    <property type="match status" value="1"/>
</dbReference>
<proteinExistence type="predicted"/>
<dbReference type="Gene3D" id="2.60.120.1620">
    <property type="match status" value="1"/>
</dbReference>
<sequence>MLDRKYLRLILSLLALVASSSTLSQAQSAKAEGSLSLLGDWISESRLEGGFALADGKRLATVVVSQGDHAVVRLAAEDLVEDLERVTGKKASLAQDFEPNKGGQVIIGTLGESDAVAALLARSSVELGDLQGAWESFVVAVVGEGKKANLLIVGSDRRGTAYGAYELSQAIGVSPWHWWADSAVRKSKSLYVSKNTRRFGPPSVKYRGIFINDEDWGLQPWAAHTFDPELGDIGPKTYEKVFELMLRLKANTLWPAMHEVTKAFNLYPENKELADRYAIVMASSHAEPMLRNNVTEWTAPKGHFNYQTHPDLVKDYWEKRLVENGRFENVYTLGMRGIHDSGMTGGGSKEDKIDLLEQVIADQRELLREHVSEDLESVAQVFTPYKEVLELYEGGMEVPEDVTIVWPDDNHGYLRRFPNDVERSRKGGSGVYYHISYLGAPLAYLWLDTTPLALVWEEMHRSFELGSRDYWILNVGDIKSQERGTEFFLSMAWDIERWGLDAQSAFLTAWAAREFGRDLAAEVAGLMSEYYVLNFQRRPEHLQWWMPYTRVKTSPLTEAELQQRLSRMLAMIERCEELQSRLPQERYDSFFQLVAYPVKASAYANLRYFHLEQYHRLFHADPPMARKHGGLGRAADELLVSLTREYNHEIADGKWFGMMAEEPADSAWRSFRTTPWVLPAEGMVEKVDELQQAFAAVRFQGARASVDAHAEILREAEAFDRRGGEGGQWESVQELGWSGDGIRVFPATLKSLSPEEIDASTPWVEYEVETRQAGDYRLFLELLPTFPSEESGELQFAVSVNDGELKPVSISRKSKTQDWSKGVLEGSIGVELAVDFAHAGSNRIRIYMMDTGVVLDRFFLHQGELAPSFSGPASLR</sequence>
<feature type="signal peptide" evidence="2">
    <location>
        <begin position="1"/>
        <end position="26"/>
    </location>
</feature>
<dbReference type="GO" id="GO:0046559">
    <property type="term" value="F:alpha-glucuronidase activity"/>
    <property type="evidence" value="ECO:0007669"/>
    <property type="project" value="InterPro"/>
</dbReference>
<dbReference type="InterPro" id="IPR042301">
    <property type="entry name" value="GH115_sf"/>
</dbReference>
<feature type="domain" description="Alpha glucuronidase N-terminal" evidence="3">
    <location>
        <begin position="57"/>
        <end position="167"/>
    </location>
</feature>
<evidence type="ECO:0000259" key="3">
    <source>
        <dbReference type="Pfam" id="PF03648"/>
    </source>
</evidence>
<evidence type="ECO:0000313" key="5">
    <source>
        <dbReference type="EMBL" id="MBD5782417.1"/>
    </source>
</evidence>
<keyword evidence="1 5" id="KW-0378">Hydrolase</keyword>
<dbReference type="InterPro" id="IPR029018">
    <property type="entry name" value="Hex-like_dom2"/>
</dbReference>
<protein>
    <submittedName>
        <fullName evidence="5">Glycosyl hydrolase 115 family protein</fullName>
    </submittedName>
</protein>
<reference evidence="5" key="1">
    <citation type="submission" date="2020-09" db="EMBL/GenBank/DDBJ databases">
        <title>Pelagicoccus enzymogenes sp. nov. with an EPS production, isolated from marine sediment.</title>
        <authorList>
            <person name="Feng X."/>
        </authorList>
    </citation>
    <scope>NUCLEOTIDE SEQUENCE</scope>
    <source>
        <strain evidence="5">NFK12</strain>
    </source>
</reference>
<evidence type="ECO:0000256" key="1">
    <source>
        <dbReference type="ARBA" id="ARBA00022801"/>
    </source>
</evidence>
<accession>A0A927FC61</accession>
<evidence type="ECO:0000313" key="6">
    <source>
        <dbReference type="Proteomes" id="UP000622317"/>
    </source>
</evidence>
<feature type="chain" id="PRO_5037852358" evidence="2">
    <location>
        <begin position="27"/>
        <end position="876"/>
    </location>
</feature>
<dbReference type="Proteomes" id="UP000622317">
    <property type="component" value="Unassembled WGS sequence"/>
</dbReference>
<name>A0A927FC61_9BACT</name>
<dbReference type="EMBL" id="JACYFG010000061">
    <property type="protein sequence ID" value="MBD5782417.1"/>
    <property type="molecule type" value="Genomic_DNA"/>
</dbReference>
<dbReference type="Gene3D" id="3.20.20.520">
    <property type="entry name" value="Glycosyl hydrolase family 115"/>
    <property type="match status" value="1"/>
</dbReference>
<dbReference type="InterPro" id="IPR031924">
    <property type="entry name" value="GH115"/>
</dbReference>
<dbReference type="InterPro" id="IPR041437">
    <property type="entry name" value="GH115_C"/>
</dbReference>
<dbReference type="RefSeq" id="WP_191619500.1">
    <property type="nucleotide sequence ID" value="NZ_JACYFG010000061.1"/>
</dbReference>